<keyword evidence="3" id="KW-1185">Reference proteome</keyword>
<evidence type="ECO:0000256" key="1">
    <source>
        <dbReference type="ARBA" id="ARBA00022729"/>
    </source>
</evidence>
<dbReference type="GO" id="GO:0015888">
    <property type="term" value="P:thiamine transport"/>
    <property type="evidence" value="ECO:0007669"/>
    <property type="project" value="TreeGrafter"/>
</dbReference>
<dbReference type="GO" id="GO:0030288">
    <property type="term" value="C:outer membrane-bounded periplasmic space"/>
    <property type="evidence" value="ECO:0007669"/>
    <property type="project" value="TreeGrafter"/>
</dbReference>
<dbReference type="AlphaFoldDB" id="A0A8D5A4F8"/>
<organism evidence="2 3">
    <name type="scientific">Dialister hominis</name>
    <dbReference type="NCBI Taxonomy" id="2582419"/>
    <lineage>
        <taxon>Bacteria</taxon>
        <taxon>Bacillati</taxon>
        <taxon>Bacillota</taxon>
        <taxon>Negativicutes</taxon>
        <taxon>Veillonellales</taxon>
        <taxon>Veillonellaceae</taxon>
        <taxon>Dialister</taxon>
    </lineage>
</organism>
<dbReference type="KEGG" id="dho:Dia5BBH33_08140"/>
<dbReference type="EMBL" id="AP019697">
    <property type="protein sequence ID" value="BBK24879.1"/>
    <property type="molecule type" value="Genomic_DNA"/>
</dbReference>
<name>A0A8D5A4F8_9FIRM</name>
<dbReference type="GeneID" id="92716035"/>
<dbReference type="PANTHER" id="PTHR30006:SF2">
    <property type="entry name" value="ABC TRANSPORTER SUBSTRATE-BINDING PROTEIN"/>
    <property type="match status" value="1"/>
</dbReference>
<accession>A0A8D5A4F8</accession>
<dbReference type="RefSeq" id="WP_108850884.1">
    <property type="nucleotide sequence ID" value="NZ_AP019697.1"/>
</dbReference>
<dbReference type="GO" id="GO:0030976">
    <property type="term" value="F:thiamine pyrophosphate binding"/>
    <property type="evidence" value="ECO:0007669"/>
    <property type="project" value="TreeGrafter"/>
</dbReference>
<dbReference type="PANTHER" id="PTHR30006">
    <property type="entry name" value="THIAMINE-BINDING PERIPLASMIC PROTEIN-RELATED"/>
    <property type="match status" value="1"/>
</dbReference>
<evidence type="ECO:0000313" key="3">
    <source>
        <dbReference type="Proteomes" id="UP000320585"/>
    </source>
</evidence>
<evidence type="ECO:0000313" key="2">
    <source>
        <dbReference type="EMBL" id="BBK24879.1"/>
    </source>
</evidence>
<protein>
    <submittedName>
        <fullName evidence="2">ABC transporter substrate-binding protein</fullName>
    </submittedName>
</protein>
<gene>
    <name evidence="2" type="ORF">Dia5BBH33_08140</name>
</gene>
<dbReference type="GO" id="GO:0030975">
    <property type="term" value="F:thiamine binding"/>
    <property type="evidence" value="ECO:0007669"/>
    <property type="project" value="TreeGrafter"/>
</dbReference>
<dbReference type="Gene3D" id="3.40.190.10">
    <property type="entry name" value="Periplasmic binding protein-like II"/>
    <property type="match status" value="2"/>
</dbReference>
<dbReference type="Pfam" id="PF13343">
    <property type="entry name" value="SBP_bac_6"/>
    <property type="match status" value="1"/>
</dbReference>
<reference evidence="3" key="1">
    <citation type="submission" date="2019-05" db="EMBL/GenBank/DDBJ databases">
        <title>Complete genome sequencing of Dialister sp. strain 5BBH33.</title>
        <authorList>
            <person name="Sakamoto M."/>
            <person name="Murakami T."/>
            <person name="Mori H."/>
        </authorList>
    </citation>
    <scope>NUCLEOTIDE SEQUENCE [LARGE SCALE GENOMIC DNA]</scope>
    <source>
        <strain evidence="3">5BBH33</strain>
    </source>
</reference>
<proteinExistence type="predicted"/>
<dbReference type="SUPFAM" id="SSF53850">
    <property type="entry name" value="Periplasmic binding protein-like II"/>
    <property type="match status" value="1"/>
</dbReference>
<dbReference type="Proteomes" id="UP000320585">
    <property type="component" value="Chromosome"/>
</dbReference>
<sequence length="346" mass="39845">MKRLLSVILFLILAGAAYLGIFQYAKNQENLKKQRSDTTEKVVVYTDLQSGMLEPLNAPFYKETGMKLDIVYLTSNQMVQGSSDSDKIPDVYITSQDSLVKLKDNKMLEPYFSSRTDTALNVFRDDDSYWTGIWIDPVIFAVNKDFFLKHPAFSYTWTEVLTRKSVQLSMTDFIAADMAEDLLMCMAEHFGINETFQLLYQAQGHVVQYGKYLSTPSRMAAMGKCDIGISGLNETLRTRNENMPVTIIYPEDGSPWYLYGAGLSKSSLNPDRGRQFIEWLLNPEGYKKIMEQNQYYYVYVNDEDMKPDVIGGDLRFWDLKKMYFDEGKKDLLNQWADKIRFGGTNN</sequence>
<dbReference type="OrthoDB" id="3034376at2"/>
<keyword evidence="1" id="KW-0732">Signal</keyword>